<sequence>MTQKYQRNLMKFLCILFACCSLNIFAQSFPSKPVRFIVTYPPGGSSDLMGRLMAKKLNDYWGQPIIVENKSGAAGSIGMDYAARQPADGYAFVLGNIGPALINPLISKVTYNMEKDFIPVAMISAGPNVLVVPANSPYKTLQDLLNAAKAKPDSLNFGTSGPGSMSHIATEMIMREANLKMTHVPYKGGGLALIDLMAGQIDFIVSDALPAAEHIKSGRIRPLAITSTARTSLVPGVPTFSEAGMPGFAALSWWGVYLPAGTPKDIQEKYHTALVKIMSDPEIKERFAGLGVQAQATSMDEFKAFISAENAKYSKLITENKIKAD</sequence>
<dbReference type="SUPFAM" id="SSF53850">
    <property type="entry name" value="Periplasmic binding protein-like II"/>
    <property type="match status" value="1"/>
</dbReference>
<dbReference type="AlphaFoldDB" id="A0A1W2BNB3"/>
<feature type="signal peptide" evidence="2">
    <location>
        <begin position="1"/>
        <end position="26"/>
    </location>
</feature>
<evidence type="ECO:0000256" key="1">
    <source>
        <dbReference type="ARBA" id="ARBA00006987"/>
    </source>
</evidence>
<dbReference type="PANTHER" id="PTHR42928:SF5">
    <property type="entry name" value="BLR1237 PROTEIN"/>
    <property type="match status" value="1"/>
</dbReference>
<dbReference type="Proteomes" id="UP000192708">
    <property type="component" value="Unassembled WGS sequence"/>
</dbReference>
<dbReference type="PIRSF" id="PIRSF017082">
    <property type="entry name" value="YflP"/>
    <property type="match status" value="1"/>
</dbReference>
<evidence type="ECO:0000256" key="2">
    <source>
        <dbReference type="SAM" id="SignalP"/>
    </source>
</evidence>
<dbReference type="RefSeq" id="WP_084285157.1">
    <property type="nucleotide sequence ID" value="NZ_FWXJ01000014.1"/>
</dbReference>
<name>A0A1W2BNB3_9BURK</name>
<dbReference type="CDD" id="cd07012">
    <property type="entry name" value="PBP2_Bug_TTT"/>
    <property type="match status" value="1"/>
</dbReference>
<dbReference type="InterPro" id="IPR005064">
    <property type="entry name" value="BUG"/>
</dbReference>
<dbReference type="Pfam" id="PF03401">
    <property type="entry name" value="TctC"/>
    <property type="match status" value="1"/>
</dbReference>
<dbReference type="InterPro" id="IPR042100">
    <property type="entry name" value="Bug_dom1"/>
</dbReference>
<dbReference type="EMBL" id="FWXJ01000014">
    <property type="protein sequence ID" value="SMC73988.1"/>
    <property type="molecule type" value="Genomic_DNA"/>
</dbReference>
<keyword evidence="2" id="KW-0732">Signal</keyword>
<proteinExistence type="inferred from homology"/>
<evidence type="ECO:0000313" key="3">
    <source>
        <dbReference type="EMBL" id="SMC73988.1"/>
    </source>
</evidence>
<dbReference type="PANTHER" id="PTHR42928">
    <property type="entry name" value="TRICARBOXYLATE-BINDING PROTEIN"/>
    <property type="match status" value="1"/>
</dbReference>
<dbReference type="OrthoDB" id="8678477at2"/>
<gene>
    <name evidence="3" type="ORF">SAMN06296008_11418</name>
</gene>
<dbReference type="Gene3D" id="3.40.190.10">
    <property type="entry name" value="Periplasmic binding protein-like II"/>
    <property type="match status" value="1"/>
</dbReference>
<keyword evidence="3" id="KW-0675">Receptor</keyword>
<comment type="similarity">
    <text evidence="1">Belongs to the UPF0065 (bug) family.</text>
</comment>
<dbReference type="Gene3D" id="3.40.190.150">
    <property type="entry name" value="Bordetella uptake gene, domain 1"/>
    <property type="match status" value="1"/>
</dbReference>
<organism evidence="3 4">
    <name type="scientific">Polynucleobacter kasalickyi</name>
    <dbReference type="NCBI Taxonomy" id="1938817"/>
    <lineage>
        <taxon>Bacteria</taxon>
        <taxon>Pseudomonadati</taxon>
        <taxon>Pseudomonadota</taxon>
        <taxon>Betaproteobacteria</taxon>
        <taxon>Burkholderiales</taxon>
        <taxon>Burkholderiaceae</taxon>
        <taxon>Polynucleobacter</taxon>
    </lineage>
</organism>
<reference evidence="3 4" key="1">
    <citation type="submission" date="2017-04" db="EMBL/GenBank/DDBJ databases">
        <authorList>
            <person name="Afonso C.L."/>
            <person name="Miller P.J."/>
            <person name="Scott M.A."/>
            <person name="Spackman E."/>
            <person name="Goraichik I."/>
            <person name="Dimitrov K.M."/>
            <person name="Suarez D.L."/>
            <person name="Swayne D.E."/>
        </authorList>
    </citation>
    <scope>NUCLEOTIDE SEQUENCE [LARGE SCALE GENOMIC DNA]</scope>
    <source>
        <strain evidence="3 4">VK13</strain>
    </source>
</reference>
<protein>
    <submittedName>
        <fullName evidence="3">Tripartite-type tricarboxylate transporter, receptor component TctC</fullName>
    </submittedName>
</protein>
<accession>A0A1W2BNB3</accession>
<keyword evidence="4" id="KW-1185">Reference proteome</keyword>
<evidence type="ECO:0000313" key="4">
    <source>
        <dbReference type="Proteomes" id="UP000192708"/>
    </source>
</evidence>
<feature type="chain" id="PRO_5012777396" evidence="2">
    <location>
        <begin position="27"/>
        <end position="325"/>
    </location>
</feature>